<keyword evidence="3" id="KW-1185">Reference proteome</keyword>
<protein>
    <recommendedName>
        <fullName evidence="1">GMT-like wHTH domain-containing protein</fullName>
    </recommendedName>
</protein>
<accession>A0A1L3JDE2</accession>
<dbReference type="NCBIfam" id="TIGR04474">
    <property type="entry name" value="tcm_partner"/>
    <property type="match status" value="1"/>
</dbReference>
<evidence type="ECO:0000313" key="3">
    <source>
        <dbReference type="Proteomes" id="UP000242561"/>
    </source>
</evidence>
<dbReference type="Proteomes" id="UP000242561">
    <property type="component" value="Chromosome"/>
</dbReference>
<evidence type="ECO:0000313" key="2">
    <source>
        <dbReference type="EMBL" id="APG63142.1"/>
    </source>
</evidence>
<proteinExistence type="predicted"/>
<dbReference type="InterPro" id="IPR054339">
    <property type="entry name" value="GMT_wHTH"/>
</dbReference>
<reference evidence="2 3" key="1">
    <citation type="submission" date="2016-11" db="EMBL/GenBank/DDBJ databases">
        <title>Sphingorhabdus sp. LPB0140, isolated from marine environment.</title>
        <authorList>
            <person name="Kim E."/>
            <person name="Yi H."/>
        </authorList>
    </citation>
    <scope>NUCLEOTIDE SEQUENCE [LARGE SCALE GENOMIC DNA]</scope>
    <source>
        <strain evidence="2 3">LPB0140</strain>
    </source>
</reference>
<sequence length="418" mass="48131">MAKKDYDWAGGAELDEHTRRKHKILREYFRSYLITRCQLPQQERFRLAVVDGFSGAGLYKCGTFGSPLIFLDVLNETTQQINIQRAANGMRPIEIECYLLFNDSEKIAIETLKTNSAALLARINGENDKLHVKVEYLNQKFSQAYPKIKAFLKDAKYPNVLFNLDQCGYSKVNVETIEDIMTTWKSVEAFLTFSIDTIKTYLSVDKEKNSVLKGNPELRAEIYSYLQDGGNVINKKDWMGFAEQVVFERLRSCAPYVSPFSINNPDGWRYWLMHFANRPTARKVYNNILHDNSSYQAHFGRSGLSMLSFNPAEESNLYLFDDSSRESAKKALHDDIPRLIDQHGDVINIEDFYLSIYNETPAHSDDIHSVLIENTDLEVLTPTGNLRRKPNTIRLGDALRLKSQRTMFPMFSPDRKIL</sequence>
<dbReference type="OrthoDB" id="275124at2"/>
<feature type="domain" description="GMT-like wHTH" evidence="1">
    <location>
        <begin position="309"/>
        <end position="384"/>
    </location>
</feature>
<dbReference type="Pfam" id="PF22560">
    <property type="entry name" value="GMT-wHTH"/>
    <property type="match status" value="1"/>
</dbReference>
<dbReference type="RefSeq" id="WP_072559793.1">
    <property type="nucleotide sequence ID" value="NZ_CP018154.1"/>
</dbReference>
<dbReference type="InterPro" id="IPR031009">
    <property type="entry name" value="Tcm_partner"/>
</dbReference>
<dbReference type="AlphaFoldDB" id="A0A1L3JDE2"/>
<dbReference type="STRING" id="1913578.LPB140_10475"/>
<organism evidence="2 3">
    <name type="scientific">Sphingorhabdus lutea</name>
    <dbReference type="NCBI Taxonomy" id="1913578"/>
    <lineage>
        <taxon>Bacteria</taxon>
        <taxon>Pseudomonadati</taxon>
        <taxon>Pseudomonadota</taxon>
        <taxon>Alphaproteobacteria</taxon>
        <taxon>Sphingomonadales</taxon>
        <taxon>Sphingomonadaceae</taxon>
        <taxon>Sphingorhabdus</taxon>
    </lineage>
</organism>
<dbReference type="EMBL" id="CP018154">
    <property type="protein sequence ID" value="APG63142.1"/>
    <property type="molecule type" value="Genomic_DNA"/>
</dbReference>
<dbReference type="KEGG" id="sphl:LPB140_10475"/>
<evidence type="ECO:0000259" key="1">
    <source>
        <dbReference type="Pfam" id="PF22560"/>
    </source>
</evidence>
<gene>
    <name evidence="2" type="ORF">LPB140_10475</name>
</gene>
<name>A0A1L3JDE2_9SPHN</name>